<comment type="caution">
    <text evidence="2">The sequence shown here is derived from an EMBL/GenBank/DDBJ whole genome shotgun (WGS) entry which is preliminary data.</text>
</comment>
<dbReference type="Proteomes" id="UP000031599">
    <property type="component" value="Unassembled WGS sequence"/>
</dbReference>
<sequence length="91" mass="10067">MNDDPNDARLVSPGRTLFPLQQREWGRVKKIVFGWTFAVVFVVVWLELRPLVAGLVAAGLTLVLNVAIEAALRRRARAGKNPSQETQGQEG</sequence>
<feature type="transmembrane region" description="Helical" evidence="1">
    <location>
        <begin position="52"/>
        <end position="72"/>
    </location>
</feature>
<name>A0A0C2CUH7_9BACT</name>
<accession>A0A0C2CUH7</accession>
<dbReference type="EMBL" id="JMCC02000104">
    <property type="protein sequence ID" value="KIG13240.1"/>
    <property type="molecule type" value="Genomic_DNA"/>
</dbReference>
<keyword evidence="1" id="KW-0812">Transmembrane</keyword>
<evidence type="ECO:0000313" key="2">
    <source>
        <dbReference type="EMBL" id="KIG13240.1"/>
    </source>
</evidence>
<keyword evidence="1" id="KW-1133">Transmembrane helix</keyword>
<dbReference type="AlphaFoldDB" id="A0A0C2CUH7"/>
<gene>
    <name evidence="2" type="ORF">DB30_00463</name>
</gene>
<proteinExistence type="predicted"/>
<evidence type="ECO:0000256" key="1">
    <source>
        <dbReference type="SAM" id="Phobius"/>
    </source>
</evidence>
<evidence type="ECO:0000313" key="3">
    <source>
        <dbReference type="Proteomes" id="UP000031599"/>
    </source>
</evidence>
<protein>
    <submittedName>
        <fullName evidence="2">Uncharacterized protein</fullName>
    </submittedName>
</protein>
<reference evidence="2 3" key="1">
    <citation type="submission" date="2014-12" db="EMBL/GenBank/DDBJ databases">
        <title>Genome assembly of Enhygromyxa salina DSM 15201.</title>
        <authorList>
            <person name="Sharma G."/>
            <person name="Subramanian S."/>
        </authorList>
    </citation>
    <scope>NUCLEOTIDE SEQUENCE [LARGE SCALE GENOMIC DNA]</scope>
    <source>
        <strain evidence="2 3">DSM 15201</strain>
    </source>
</reference>
<organism evidence="2 3">
    <name type="scientific">Enhygromyxa salina</name>
    <dbReference type="NCBI Taxonomy" id="215803"/>
    <lineage>
        <taxon>Bacteria</taxon>
        <taxon>Pseudomonadati</taxon>
        <taxon>Myxococcota</taxon>
        <taxon>Polyangia</taxon>
        <taxon>Nannocystales</taxon>
        <taxon>Nannocystaceae</taxon>
        <taxon>Enhygromyxa</taxon>
    </lineage>
</organism>
<feature type="transmembrane region" description="Helical" evidence="1">
    <location>
        <begin position="28"/>
        <end position="46"/>
    </location>
</feature>
<keyword evidence="1" id="KW-0472">Membrane</keyword>
<dbReference type="RefSeq" id="WP_052556190.1">
    <property type="nucleotide sequence ID" value="NZ_JMCC02000104.1"/>
</dbReference>